<dbReference type="Gene3D" id="3.30.530.20">
    <property type="match status" value="1"/>
</dbReference>
<gene>
    <name evidence="5" type="ORF">F5Z01DRAFT_190651</name>
</gene>
<dbReference type="PANTHER" id="PTHR12901:SF10">
    <property type="entry name" value="COENZYME Q-BINDING PROTEIN COQ10, MITOCHONDRIAL"/>
    <property type="match status" value="1"/>
</dbReference>
<dbReference type="Pfam" id="PF03364">
    <property type="entry name" value="Polyketide_cyc"/>
    <property type="match status" value="1"/>
</dbReference>
<proteinExistence type="inferred from homology"/>
<dbReference type="SUPFAM" id="SSF55961">
    <property type="entry name" value="Bet v1-like"/>
    <property type="match status" value="1"/>
</dbReference>
<dbReference type="InterPro" id="IPR044996">
    <property type="entry name" value="COQ10-like"/>
</dbReference>
<sequence>MRSPSCTAALWRNISGPTTAQTRRGFFSFNGSSPDASVQSLTASRVVPYPSALLYAIIVDVDSYKNFVPYCSHSQITRWSKADPTTGQRWPTQADLHVGWGGFNECFTSQLRCVPGVSVEAMSGGDGQSNASAVFRSLLTRWSVKALGEEKTQVDVMIKYHFTSPLYAAVSAAMSDKVAGMMIEAFEKEAHSKLGRPTR</sequence>
<dbReference type="CDD" id="cd07813">
    <property type="entry name" value="COQ10p_like"/>
    <property type="match status" value="1"/>
</dbReference>
<protein>
    <submittedName>
        <fullName evidence="5">Cyclase/dehydrase family protein</fullName>
    </submittedName>
</protein>
<dbReference type="Proteomes" id="UP000887229">
    <property type="component" value="Unassembled WGS sequence"/>
</dbReference>
<evidence type="ECO:0000259" key="4">
    <source>
        <dbReference type="Pfam" id="PF03364"/>
    </source>
</evidence>
<dbReference type="RefSeq" id="XP_046122220.1">
    <property type="nucleotide sequence ID" value="XM_046258005.1"/>
</dbReference>
<evidence type="ECO:0000256" key="3">
    <source>
        <dbReference type="ARBA" id="ARBA00024947"/>
    </source>
</evidence>
<comment type="caution">
    <text evidence="5">The sequence shown here is derived from an EMBL/GenBank/DDBJ whole genome shotgun (WGS) entry which is preliminary data.</text>
</comment>
<evidence type="ECO:0000313" key="6">
    <source>
        <dbReference type="Proteomes" id="UP000887229"/>
    </source>
</evidence>
<feature type="domain" description="Coenzyme Q-binding protein COQ10 START" evidence="4">
    <location>
        <begin position="47"/>
        <end position="187"/>
    </location>
</feature>
<comment type="function">
    <text evidence="3">Required for the function of coenzyme Q in the respiratory chain. May serve as a chaperone or may be involved in the transport of Q6 from its site of synthesis to the catalytic sites of the respiratory complexes.</text>
</comment>
<keyword evidence="6" id="KW-1185">Reference proteome</keyword>
<dbReference type="AlphaFoldDB" id="A0A9P7ZUH1"/>
<evidence type="ECO:0000256" key="1">
    <source>
        <dbReference type="ARBA" id="ARBA00006885"/>
    </source>
</evidence>
<evidence type="ECO:0000256" key="2">
    <source>
        <dbReference type="ARBA" id="ARBA00011814"/>
    </source>
</evidence>
<dbReference type="InterPro" id="IPR005031">
    <property type="entry name" value="COQ10_START"/>
</dbReference>
<comment type="similarity">
    <text evidence="1">Belongs to the COQ10 family.</text>
</comment>
<dbReference type="GO" id="GO:0045333">
    <property type="term" value="P:cellular respiration"/>
    <property type="evidence" value="ECO:0007669"/>
    <property type="project" value="InterPro"/>
</dbReference>
<dbReference type="GO" id="GO:0048039">
    <property type="term" value="F:ubiquinone binding"/>
    <property type="evidence" value="ECO:0007669"/>
    <property type="project" value="InterPro"/>
</dbReference>
<dbReference type="GeneID" id="70288908"/>
<organism evidence="5 6">
    <name type="scientific">Emericellopsis atlantica</name>
    <dbReference type="NCBI Taxonomy" id="2614577"/>
    <lineage>
        <taxon>Eukaryota</taxon>
        <taxon>Fungi</taxon>
        <taxon>Dikarya</taxon>
        <taxon>Ascomycota</taxon>
        <taxon>Pezizomycotina</taxon>
        <taxon>Sordariomycetes</taxon>
        <taxon>Hypocreomycetidae</taxon>
        <taxon>Hypocreales</taxon>
        <taxon>Bionectriaceae</taxon>
        <taxon>Emericellopsis</taxon>
    </lineage>
</organism>
<evidence type="ECO:0000313" key="5">
    <source>
        <dbReference type="EMBL" id="KAG9258296.1"/>
    </source>
</evidence>
<dbReference type="InterPro" id="IPR023393">
    <property type="entry name" value="START-like_dom_sf"/>
</dbReference>
<dbReference type="EMBL" id="MU251243">
    <property type="protein sequence ID" value="KAG9258296.1"/>
    <property type="molecule type" value="Genomic_DNA"/>
</dbReference>
<reference evidence="5" key="1">
    <citation type="journal article" date="2021" name="IMA Fungus">
        <title>Genomic characterization of three marine fungi, including Emericellopsis atlantica sp. nov. with signatures of a generalist lifestyle and marine biomass degradation.</title>
        <authorList>
            <person name="Hagestad O.C."/>
            <person name="Hou L."/>
            <person name="Andersen J.H."/>
            <person name="Hansen E.H."/>
            <person name="Altermark B."/>
            <person name="Li C."/>
            <person name="Kuhnert E."/>
            <person name="Cox R.J."/>
            <person name="Crous P.W."/>
            <person name="Spatafora J.W."/>
            <person name="Lail K."/>
            <person name="Amirebrahimi M."/>
            <person name="Lipzen A."/>
            <person name="Pangilinan J."/>
            <person name="Andreopoulos W."/>
            <person name="Hayes R.D."/>
            <person name="Ng V."/>
            <person name="Grigoriev I.V."/>
            <person name="Jackson S.A."/>
            <person name="Sutton T.D.S."/>
            <person name="Dobson A.D.W."/>
            <person name="Rama T."/>
        </authorList>
    </citation>
    <scope>NUCLEOTIDE SEQUENCE</scope>
    <source>
        <strain evidence="5">TS7</strain>
    </source>
</reference>
<accession>A0A9P7ZUH1</accession>
<dbReference type="GO" id="GO:0005739">
    <property type="term" value="C:mitochondrion"/>
    <property type="evidence" value="ECO:0007669"/>
    <property type="project" value="TreeGrafter"/>
</dbReference>
<dbReference type="OrthoDB" id="292693at2759"/>
<name>A0A9P7ZUH1_9HYPO</name>
<dbReference type="PANTHER" id="PTHR12901">
    <property type="entry name" value="SPERM PROTEIN HOMOLOG"/>
    <property type="match status" value="1"/>
</dbReference>
<comment type="subunit">
    <text evidence="2">Interacts with coenzyme Q.</text>
</comment>